<proteinExistence type="predicted"/>
<protein>
    <submittedName>
        <fullName evidence="2">Carboxypeptidase-like regulatory domain-containing protein</fullName>
    </submittedName>
</protein>
<keyword evidence="2" id="KW-0121">Carboxypeptidase</keyword>
<dbReference type="AlphaFoldDB" id="A0A5S3N6X6"/>
<feature type="chain" id="PRO_5024433076" evidence="1">
    <location>
        <begin position="21"/>
        <end position="268"/>
    </location>
</feature>
<feature type="signal peptide" evidence="1">
    <location>
        <begin position="1"/>
        <end position="20"/>
    </location>
</feature>
<accession>A0A5S3N6X6</accession>
<evidence type="ECO:0000256" key="1">
    <source>
        <dbReference type="SAM" id="SignalP"/>
    </source>
</evidence>
<dbReference type="SUPFAM" id="SSF49464">
    <property type="entry name" value="Carboxypeptidase regulatory domain-like"/>
    <property type="match status" value="1"/>
</dbReference>
<dbReference type="EMBL" id="VANR01000002">
    <property type="protein sequence ID" value="TMM31020.1"/>
    <property type="molecule type" value="Genomic_DNA"/>
</dbReference>
<dbReference type="InterPro" id="IPR008969">
    <property type="entry name" value="CarboxyPept-like_regulatory"/>
</dbReference>
<evidence type="ECO:0000313" key="2">
    <source>
        <dbReference type="EMBL" id="TMM31020.1"/>
    </source>
</evidence>
<reference evidence="2 3" key="1">
    <citation type="submission" date="2019-05" db="EMBL/GenBank/DDBJ databases">
        <title>Polaribacter aestuariivivens sp. nov., isolated from a tidal flat.</title>
        <authorList>
            <person name="Yoon J.-H."/>
        </authorList>
    </citation>
    <scope>NUCLEOTIDE SEQUENCE [LARGE SCALE GENOMIC DNA]</scope>
    <source>
        <strain evidence="2 3">DBTF-3</strain>
    </source>
</reference>
<evidence type="ECO:0000313" key="3">
    <source>
        <dbReference type="Proteomes" id="UP000307140"/>
    </source>
</evidence>
<keyword evidence="3" id="KW-1185">Reference proteome</keyword>
<sequence>MIKKILFFISICLFSISTYSQSGRAIINGKVTDSLSTVRNANIINLKTNQGTFTTDDGEFRIFVKVGDSLRVSSVQHNTTFVIINKKNIESKFINVKLYYKTIVLDTFELRRNNLSGRLGIDTKSVPKNKKDSLLRSVMDFSDVNMKVVEGDDYIDKRVRPPINNTDPTRNFVGAGATAIIPFKYSERLWALRRELAVKKEFPYKIMSELGEKFFFEELKIPVENYFHFLEYCNPLGIEKLYKEGKTLEIIKMLQRESKSYLKIIKKE</sequence>
<dbReference type="RefSeq" id="WP_138534751.1">
    <property type="nucleotide sequence ID" value="NZ_VANR01000002.1"/>
</dbReference>
<keyword evidence="1" id="KW-0732">Signal</keyword>
<dbReference type="Proteomes" id="UP000307140">
    <property type="component" value="Unassembled WGS sequence"/>
</dbReference>
<keyword evidence="2" id="KW-0645">Protease</keyword>
<organism evidence="2 3">
    <name type="scientific">Polaribacter aestuariivivens</name>
    <dbReference type="NCBI Taxonomy" id="2304626"/>
    <lineage>
        <taxon>Bacteria</taxon>
        <taxon>Pseudomonadati</taxon>
        <taxon>Bacteroidota</taxon>
        <taxon>Flavobacteriia</taxon>
        <taxon>Flavobacteriales</taxon>
        <taxon>Flavobacteriaceae</taxon>
    </lineage>
</organism>
<comment type="caution">
    <text evidence="2">The sequence shown here is derived from an EMBL/GenBank/DDBJ whole genome shotgun (WGS) entry which is preliminary data.</text>
</comment>
<gene>
    <name evidence="2" type="ORF">FDT66_03370</name>
</gene>
<dbReference type="OrthoDB" id="1417583at2"/>
<name>A0A5S3N6X6_9FLAO</name>
<keyword evidence="2" id="KW-0378">Hydrolase</keyword>
<dbReference type="GO" id="GO:0004180">
    <property type="term" value="F:carboxypeptidase activity"/>
    <property type="evidence" value="ECO:0007669"/>
    <property type="project" value="UniProtKB-KW"/>
</dbReference>